<feature type="region of interest" description="Disordered" evidence="1">
    <location>
        <begin position="219"/>
        <end position="311"/>
    </location>
</feature>
<accession>A0A8H3DPK7</accession>
<feature type="compositionally biased region" description="Polar residues" evidence="1">
    <location>
        <begin position="225"/>
        <end position="234"/>
    </location>
</feature>
<reference evidence="2" key="1">
    <citation type="submission" date="2021-01" db="EMBL/GenBank/DDBJ databases">
        <authorList>
            <person name="Kaushik A."/>
        </authorList>
    </citation>
    <scope>NUCLEOTIDE SEQUENCE</scope>
    <source>
        <strain evidence="2">AG6-10EEA</strain>
    </source>
</reference>
<dbReference type="Proteomes" id="UP000663853">
    <property type="component" value="Unassembled WGS sequence"/>
</dbReference>
<feature type="compositionally biased region" description="Basic and acidic residues" evidence="1">
    <location>
        <begin position="42"/>
        <end position="58"/>
    </location>
</feature>
<dbReference type="AlphaFoldDB" id="A0A8H3DPK7"/>
<feature type="region of interest" description="Disordered" evidence="1">
    <location>
        <begin position="559"/>
        <end position="581"/>
    </location>
</feature>
<name>A0A8H3DPK7_9AGAM</name>
<feature type="compositionally biased region" description="Basic and acidic residues" evidence="1">
    <location>
        <begin position="560"/>
        <end position="569"/>
    </location>
</feature>
<feature type="compositionally biased region" description="Polar residues" evidence="1">
    <location>
        <begin position="22"/>
        <end position="32"/>
    </location>
</feature>
<feature type="compositionally biased region" description="Acidic residues" evidence="1">
    <location>
        <begin position="258"/>
        <end position="272"/>
    </location>
</feature>
<feature type="region of interest" description="Disordered" evidence="1">
    <location>
        <begin position="325"/>
        <end position="348"/>
    </location>
</feature>
<evidence type="ECO:0000313" key="3">
    <source>
        <dbReference type="Proteomes" id="UP000663853"/>
    </source>
</evidence>
<proteinExistence type="predicted"/>
<organism evidence="2 3">
    <name type="scientific">Rhizoctonia solani</name>
    <dbReference type="NCBI Taxonomy" id="456999"/>
    <lineage>
        <taxon>Eukaryota</taxon>
        <taxon>Fungi</taxon>
        <taxon>Dikarya</taxon>
        <taxon>Basidiomycota</taxon>
        <taxon>Agaricomycotina</taxon>
        <taxon>Agaricomycetes</taxon>
        <taxon>Cantharellales</taxon>
        <taxon>Ceratobasidiaceae</taxon>
        <taxon>Rhizoctonia</taxon>
    </lineage>
</organism>
<feature type="region of interest" description="Disordered" evidence="1">
    <location>
        <begin position="381"/>
        <end position="530"/>
    </location>
</feature>
<protein>
    <submittedName>
        <fullName evidence="2">Uncharacterized protein</fullName>
    </submittedName>
</protein>
<feature type="compositionally biased region" description="Polar residues" evidence="1">
    <location>
        <begin position="325"/>
        <end position="344"/>
    </location>
</feature>
<gene>
    <name evidence="2" type="ORF">RDB_LOCUS184663</name>
</gene>
<dbReference type="EMBL" id="CAJMXA010004232">
    <property type="protein sequence ID" value="CAE6537812.1"/>
    <property type="molecule type" value="Genomic_DNA"/>
</dbReference>
<feature type="compositionally biased region" description="Basic and acidic residues" evidence="1">
    <location>
        <begin position="66"/>
        <end position="84"/>
    </location>
</feature>
<feature type="region of interest" description="Disordered" evidence="1">
    <location>
        <begin position="1"/>
        <end position="147"/>
    </location>
</feature>
<feature type="compositionally biased region" description="Polar residues" evidence="1">
    <location>
        <begin position="412"/>
        <end position="431"/>
    </location>
</feature>
<sequence length="683" mass="74003">MTQSARDLVNSHLDDAPADSEVQPNTQATSDETVGLYDYPPEDPRSREHVIGRREPRFTKNNIQYRAERARSESQRRKSNDTRARNASLRRAQVQDPATQREGCNAPSTGASTNSGGRGRSRAVRPLSSHPPESTVHIHDQPTQEPGESQYTYVYETLDHEGLVKYAQEEFDLDVQGCDTQTIIGRLQLAEAKQKAQVGPPRRPASIVVLPPTPLQVGGGWSQDVVGSSQATSSFKKRSSGASNPPNSSSKRQRMVTEPDDTATEPETDDEPIGNSATSTPMTTGHVAAGSANLDPSTRPSQHGMHAPPPTREATLATVIDTPVSNVSSHSLGGSVPPSRSNLPDGSIPSVHRLPSLAAPLRGPTHARLRIKLLKRYFDSTEASQTAADDTNDQTDEPQSTDVDEVPETAFGSASNASQHATCGTSSTRRTYNGPRSHLPSRPEAAGDLTDTTEEPSRPNSPTLTPSQLVQRERARAAAAKGHAEITGLAPRRRPHLFASASQPPVSRPQARPPPGGRGNAVGRHAGGTRRLDPVSAARADMLAFNRAVAQGEATSFVESAKRQSERTARCAPPASRPADELLDDDEETLAQAEAYAKGKWPQPPFRTRKPKPLARDVSGVERQVLIVAKIHLFAYALVEGIYQTRATFLRWASAVHQATWQMELPNRPYMPPDNEIFEIVGY</sequence>
<feature type="compositionally biased region" description="Polar residues" evidence="1">
    <location>
        <begin position="458"/>
        <end position="470"/>
    </location>
</feature>
<feature type="compositionally biased region" description="Polar residues" evidence="1">
    <location>
        <begin position="106"/>
        <end position="115"/>
    </location>
</feature>
<feature type="compositionally biased region" description="Low complexity" evidence="1">
    <location>
        <begin position="240"/>
        <end position="250"/>
    </location>
</feature>
<evidence type="ECO:0000313" key="2">
    <source>
        <dbReference type="EMBL" id="CAE6537812.1"/>
    </source>
</evidence>
<comment type="caution">
    <text evidence="2">The sequence shown here is derived from an EMBL/GenBank/DDBJ whole genome shotgun (WGS) entry which is preliminary data.</text>
</comment>
<evidence type="ECO:0000256" key="1">
    <source>
        <dbReference type="SAM" id="MobiDB-lite"/>
    </source>
</evidence>